<dbReference type="RefSeq" id="WP_136428296.1">
    <property type="nucleotide sequence ID" value="NZ_SSSM01000005.1"/>
</dbReference>
<comment type="caution">
    <text evidence="3">The sequence shown here is derived from an EMBL/GenBank/DDBJ whole genome shotgun (WGS) entry which is preliminary data.</text>
</comment>
<keyword evidence="1" id="KW-1133">Transmembrane helix</keyword>
<evidence type="ECO:0000313" key="4">
    <source>
        <dbReference type="Proteomes" id="UP000309133"/>
    </source>
</evidence>
<sequence>MSLGAGIFLFAVGAILAFAVNISVDWVNLQVVGYILMVAGIVGIILGIVLIARKRTAVSTTASGVDPVSGDRVRRTVRTEDQI</sequence>
<dbReference type="AlphaFoldDB" id="A0A4V3WSZ0"/>
<proteinExistence type="predicted"/>
<keyword evidence="1" id="KW-0472">Membrane</keyword>
<dbReference type="Pfam" id="PF20059">
    <property type="entry name" value="DUF6458"/>
    <property type="match status" value="1"/>
</dbReference>
<organism evidence="3 4">
    <name type="scientific">Naasia lichenicola</name>
    <dbReference type="NCBI Taxonomy" id="2565933"/>
    <lineage>
        <taxon>Bacteria</taxon>
        <taxon>Bacillati</taxon>
        <taxon>Actinomycetota</taxon>
        <taxon>Actinomycetes</taxon>
        <taxon>Micrococcales</taxon>
        <taxon>Microbacteriaceae</taxon>
        <taxon>Naasia</taxon>
    </lineage>
</organism>
<dbReference type="OrthoDB" id="4775046at2"/>
<keyword evidence="1" id="KW-0812">Transmembrane</keyword>
<keyword evidence="4" id="KW-1185">Reference proteome</keyword>
<dbReference type="EMBL" id="SSSM01000005">
    <property type="protein sequence ID" value="THG29967.1"/>
    <property type="molecule type" value="Genomic_DNA"/>
</dbReference>
<gene>
    <name evidence="3" type="ORF">E6C64_15090</name>
</gene>
<reference evidence="3 4" key="1">
    <citation type="submission" date="2019-04" db="EMBL/GenBank/DDBJ databases">
        <authorList>
            <person name="Jiang L."/>
        </authorList>
    </citation>
    <scope>NUCLEOTIDE SEQUENCE [LARGE SCALE GENOMIC DNA]</scope>
    <source>
        <strain evidence="3 4">YIM 131853</strain>
    </source>
</reference>
<evidence type="ECO:0000256" key="1">
    <source>
        <dbReference type="SAM" id="Phobius"/>
    </source>
</evidence>
<evidence type="ECO:0000259" key="2">
    <source>
        <dbReference type="Pfam" id="PF20059"/>
    </source>
</evidence>
<protein>
    <recommendedName>
        <fullName evidence="2">DUF6458 domain-containing protein</fullName>
    </recommendedName>
</protein>
<evidence type="ECO:0000313" key="3">
    <source>
        <dbReference type="EMBL" id="THG29967.1"/>
    </source>
</evidence>
<dbReference type="Proteomes" id="UP000309133">
    <property type="component" value="Unassembled WGS sequence"/>
</dbReference>
<feature type="transmembrane region" description="Helical" evidence="1">
    <location>
        <begin position="29"/>
        <end position="52"/>
    </location>
</feature>
<name>A0A4V3WSZ0_9MICO</name>
<accession>A0A4V3WSZ0</accession>
<dbReference type="InterPro" id="IPR045597">
    <property type="entry name" value="DUF6458"/>
</dbReference>
<feature type="domain" description="DUF6458" evidence="2">
    <location>
        <begin position="1"/>
        <end position="71"/>
    </location>
</feature>